<accession>A0A4Y2QUB7</accession>
<evidence type="ECO:0000313" key="2">
    <source>
        <dbReference type="Proteomes" id="UP000499080"/>
    </source>
</evidence>
<sequence>MYGQACICRFMSGPRLRGFLLKKETSLSAQDIPEKVTPTPQTKRIDPLVIRFRLRDLKVLGSKSDSTKDPPVCRPAAKSGVKGQTSSLWNTVEVCSDRVPTQEYFSSSDLDSKLRVQSRNILCLASKRDVNITKPPLVLMYD</sequence>
<keyword evidence="2" id="KW-1185">Reference proteome</keyword>
<evidence type="ECO:0000313" key="1">
    <source>
        <dbReference type="EMBL" id="GBN66836.1"/>
    </source>
</evidence>
<reference evidence="1 2" key="1">
    <citation type="journal article" date="2019" name="Sci. Rep.">
        <title>Orb-weaving spider Araneus ventricosus genome elucidates the spidroin gene catalogue.</title>
        <authorList>
            <person name="Kono N."/>
            <person name="Nakamura H."/>
            <person name="Ohtoshi R."/>
            <person name="Moran D.A.P."/>
            <person name="Shinohara A."/>
            <person name="Yoshida Y."/>
            <person name="Fujiwara M."/>
            <person name="Mori M."/>
            <person name="Tomita M."/>
            <person name="Arakawa K."/>
        </authorList>
    </citation>
    <scope>NUCLEOTIDE SEQUENCE [LARGE SCALE GENOMIC DNA]</scope>
</reference>
<dbReference type="Proteomes" id="UP000499080">
    <property type="component" value="Unassembled WGS sequence"/>
</dbReference>
<dbReference type="EMBL" id="BGPR01014822">
    <property type="protein sequence ID" value="GBN66836.1"/>
    <property type="molecule type" value="Genomic_DNA"/>
</dbReference>
<gene>
    <name evidence="1" type="ORF">AVEN_244435_1</name>
</gene>
<comment type="caution">
    <text evidence="1">The sequence shown here is derived from an EMBL/GenBank/DDBJ whole genome shotgun (WGS) entry which is preliminary data.</text>
</comment>
<organism evidence="1 2">
    <name type="scientific">Araneus ventricosus</name>
    <name type="common">Orbweaver spider</name>
    <name type="synonym">Epeira ventricosa</name>
    <dbReference type="NCBI Taxonomy" id="182803"/>
    <lineage>
        <taxon>Eukaryota</taxon>
        <taxon>Metazoa</taxon>
        <taxon>Ecdysozoa</taxon>
        <taxon>Arthropoda</taxon>
        <taxon>Chelicerata</taxon>
        <taxon>Arachnida</taxon>
        <taxon>Araneae</taxon>
        <taxon>Araneomorphae</taxon>
        <taxon>Entelegynae</taxon>
        <taxon>Araneoidea</taxon>
        <taxon>Araneidae</taxon>
        <taxon>Araneus</taxon>
    </lineage>
</organism>
<protein>
    <submittedName>
        <fullName evidence="1">Uncharacterized protein</fullName>
    </submittedName>
</protein>
<name>A0A4Y2QUB7_ARAVE</name>
<proteinExistence type="predicted"/>
<dbReference type="AlphaFoldDB" id="A0A4Y2QUB7"/>